<evidence type="ECO:0000313" key="3">
    <source>
        <dbReference type="Proteomes" id="UP001302126"/>
    </source>
</evidence>
<dbReference type="PANTHER" id="PTHR33112:SF8">
    <property type="entry name" value="HETEROKARYON INCOMPATIBILITY DOMAIN-CONTAINING PROTEIN"/>
    <property type="match status" value="1"/>
</dbReference>
<proteinExistence type="predicted"/>
<reference evidence="2" key="2">
    <citation type="submission" date="2023-05" db="EMBL/GenBank/DDBJ databases">
        <authorList>
            <consortium name="Lawrence Berkeley National Laboratory"/>
            <person name="Steindorff A."/>
            <person name="Hensen N."/>
            <person name="Bonometti L."/>
            <person name="Westerberg I."/>
            <person name="Brannstrom I.O."/>
            <person name="Guillou S."/>
            <person name="Cros-Aarteil S."/>
            <person name="Calhoun S."/>
            <person name="Haridas S."/>
            <person name="Kuo A."/>
            <person name="Mondo S."/>
            <person name="Pangilinan J."/>
            <person name="Riley R."/>
            <person name="Labutti K."/>
            <person name="Andreopoulos B."/>
            <person name="Lipzen A."/>
            <person name="Chen C."/>
            <person name="Yanf M."/>
            <person name="Daum C."/>
            <person name="Ng V."/>
            <person name="Clum A."/>
            <person name="Ohm R."/>
            <person name="Martin F."/>
            <person name="Silar P."/>
            <person name="Natvig D."/>
            <person name="Lalanne C."/>
            <person name="Gautier V."/>
            <person name="Ament-Velasquez S.L."/>
            <person name="Kruys A."/>
            <person name="Hutchinson M.I."/>
            <person name="Powell A.J."/>
            <person name="Barry K."/>
            <person name="Miller A.N."/>
            <person name="Grigoriev I.V."/>
            <person name="Debuchy R."/>
            <person name="Gladieux P."/>
            <person name="Thoren M.H."/>
            <person name="Johannesson H."/>
        </authorList>
    </citation>
    <scope>NUCLEOTIDE SEQUENCE</scope>
    <source>
        <strain evidence="2">PSN309</strain>
    </source>
</reference>
<accession>A0AAN6WKS7</accession>
<sequence>MEPSQNPSSLVCQADWNTIFSPQAWETLFSADQYEYTTTWPAIQDGAKDGCNWCNLILIKSCTLGDVKVRVTRVKSDCTPHDKKLKVQVIGMEQGGSENSYLVYTTADDPATKHIAGRNRIIDLTTPESFKLAQGCMDNCLRNHKHCPQPDSMPILPDRVIDCSEPNHPRVVLTKGEQRGPYLALSYVWGAKQPMTTTDNIKEYTTNGIPVDILPQTIRDAISVTHSLGQRYLWIDALCIIQDSDDDRNEQVGKMRYIYLNSFLTLNAACASTTWEGFLSTPRPQRNPHARVPFRTASTEEVGVVCFARHRDTSAGDASRSYWDEMEPIAHRGWTLQEKLLPPRSLVYASDTLKYHCQTETVSIGQAVCEPSTGMRLPHNVYDPKDKGSGKWTAEDWRNARQAWLSIIFLYTFRNISRENDKLPAVGGVAEQFARVTGDEYYAGLWKKSLLFDLLWEIEGSVTEPKVRPENYRAPSWSWASMNGLVRASWKEGEAASVGENLRQAEVVDCQVTVPPKGTPFGELTSALLRLRAVLKQGVVVDGDGRAGTVMVVGRDGEKKKIGAVRFDADEPRSEELAVVPIMWDAEGSFVWGLVLERLPAEQFKRVGKFQNNWKEKQVDWIDGLEAKVISII</sequence>
<dbReference type="Proteomes" id="UP001302126">
    <property type="component" value="Unassembled WGS sequence"/>
</dbReference>
<organism evidence="2 3">
    <name type="scientific">Podospora australis</name>
    <dbReference type="NCBI Taxonomy" id="1536484"/>
    <lineage>
        <taxon>Eukaryota</taxon>
        <taxon>Fungi</taxon>
        <taxon>Dikarya</taxon>
        <taxon>Ascomycota</taxon>
        <taxon>Pezizomycotina</taxon>
        <taxon>Sordariomycetes</taxon>
        <taxon>Sordariomycetidae</taxon>
        <taxon>Sordariales</taxon>
        <taxon>Podosporaceae</taxon>
        <taxon>Podospora</taxon>
    </lineage>
</organism>
<protein>
    <submittedName>
        <fullName evidence="2">HET-domain-containing protein</fullName>
    </submittedName>
</protein>
<comment type="caution">
    <text evidence="2">The sequence shown here is derived from an EMBL/GenBank/DDBJ whole genome shotgun (WGS) entry which is preliminary data.</text>
</comment>
<reference evidence="2" key="1">
    <citation type="journal article" date="2023" name="Mol. Phylogenet. Evol.">
        <title>Genome-scale phylogeny and comparative genomics of the fungal order Sordariales.</title>
        <authorList>
            <person name="Hensen N."/>
            <person name="Bonometti L."/>
            <person name="Westerberg I."/>
            <person name="Brannstrom I.O."/>
            <person name="Guillou S."/>
            <person name="Cros-Aarteil S."/>
            <person name="Calhoun S."/>
            <person name="Haridas S."/>
            <person name="Kuo A."/>
            <person name="Mondo S."/>
            <person name="Pangilinan J."/>
            <person name="Riley R."/>
            <person name="LaButti K."/>
            <person name="Andreopoulos B."/>
            <person name="Lipzen A."/>
            <person name="Chen C."/>
            <person name="Yan M."/>
            <person name="Daum C."/>
            <person name="Ng V."/>
            <person name="Clum A."/>
            <person name="Steindorff A."/>
            <person name="Ohm R.A."/>
            <person name="Martin F."/>
            <person name="Silar P."/>
            <person name="Natvig D.O."/>
            <person name="Lalanne C."/>
            <person name="Gautier V."/>
            <person name="Ament-Velasquez S.L."/>
            <person name="Kruys A."/>
            <person name="Hutchinson M.I."/>
            <person name="Powell A.J."/>
            <person name="Barry K."/>
            <person name="Miller A.N."/>
            <person name="Grigoriev I.V."/>
            <person name="Debuchy R."/>
            <person name="Gladieux P."/>
            <person name="Hiltunen Thoren M."/>
            <person name="Johannesson H."/>
        </authorList>
    </citation>
    <scope>NUCLEOTIDE SEQUENCE</scope>
    <source>
        <strain evidence="2">PSN309</strain>
    </source>
</reference>
<dbReference type="InterPro" id="IPR010730">
    <property type="entry name" value="HET"/>
</dbReference>
<gene>
    <name evidence="2" type="ORF">QBC35DRAFT_508005</name>
</gene>
<evidence type="ECO:0000313" key="2">
    <source>
        <dbReference type="EMBL" id="KAK4183448.1"/>
    </source>
</evidence>
<dbReference type="PANTHER" id="PTHR33112">
    <property type="entry name" value="DOMAIN PROTEIN, PUTATIVE-RELATED"/>
    <property type="match status" value="1"/>
</dbReference>
<keyword evidence="3" id="KW-1185">Reference proteome</keyword>
<dbReference type="Pfam" id="PF06985">
    <property type="entry name" value="HET"/>
    <property type="match status" value="1"/>
</dbReference>
<dbReference type="EMBL" id="MU864547">
    <property type="protein sequence ID" value="KAK4183448.1"/>
    <property type="molecule type" value="Genomic_DNA"/>
</dbReference>
<name>A0AAN6WKS7_9PEZI</name>
<feature type="domain" description="Heterokaryon incompatibility" evidence="1">
    <location>
        <begin position="182"/>
        <end position="338"/>
    </location>
</feature>
<dbReference type="AlphaFoldDB" id="A0AAN6WKS7"/>
<evidence type="ECO:0000259" key="1">
    <source>
        <dbReference type="Pfam" id="PF06985"/>
    </source>
</evidence>